<dbReference type="GO" id="GO:0018064">
    <property type="term" value="F:protein-L-histidine N-tele-methyltransferase activity"/>
    <property type="evidence" value="ECO:0007669"/>
    <property type="project" value="UniProtKB-EC"/>
</dbReference>
<keyword evidence="7" id="KW-0949">S-adenosyl-L-methionine</keyword>
<evidence type="ECO:0000256" key="1">
    <source>
        <dbReference type="ARBA" id="ARBA00004123"/>
    </source>
</evidence>
<evidence type="ECO:0000256" key="2">
    <source>
        <dbReference type="ARBA" id="ARBA00004496"/>
    </source>
</evidence>
<evidence type="ECO:0000256" key="9">
    <source>
        <dbReference type="ARBA" id="ARBA00038126"/>
    </source>
</evidence>
<dbReference type="InterPro" id="IPR029063">
    <property type="entry name" value="SAM-dependent_MTases_sf"/>
</dbReference>
<sequence>MKQSFQFNFQPTTNNNNNSHSHNLNLEQNIKDLNIVPSDSLFDVDTCYDSEKVVIHDCLTLWKRKSSNLVSKYFGVEQDVIRGVYEGGFKLWEGAIDLVKFLDTININGFQRGLELGCGHGLPGIYALQKGIEMDFQDFNESVITQVLFPNIVLNKCTVQASKSLFLAGDWSSLIHPQLKNKYDCLLASEVVYRTEWFPILSDCLLYLLKEDGVAYIAGKCFYFGVGGGTTAFQSFLRTRQELSCACVDKIQDGKSNVREILQVKKLNKTHNE</sequence>
<evidence type="ECO:0000313" key="10">
    <source>
        <dbReference type="EMBL" id="KAK4528799.1"/>
    </source>
</evidence>
<evidence type="ECO:0000256" key="4">
    <source>
        <dbReference type="ARBA" id="ARBA00022490"/>
    </source>
</evidence>
<keyword evidence="4" id="KW-0963">Cytoplasm</keyword>
<comment type="caution">
    <text evidence="10">The sequence shown here is derived from an EMBL/GenBank/DDBJ whole genome shotgun (WGS) entry which is preliminary data.</text>
</comment>
<accession>A0AAV9IN62</accession>
<evidence type="ECO:0000313" key="11">
    <source>
        <dbReference type="Proteomes" id="UP001300502"/>
    </source>
</evidence>
<dbReference type="GO" id="GO:0005737">
    <property type="term" value="C:cytoplasm"/>
    <property type="evidence" value="ECO:0007669"/>
    <property type="project" value="UniProtKB-SubCell"/>
</dbReference>
<evidence type="ECO:0000256" key="8">
    <source>
        <dbReference type="ARBA" id="ARBA00023242"/>
    </source>
</evidence>
<dbReference type="EMBL" id="JANCYU010000069">
    <property type="protein sequence ID" value="KAK4528799.1"/>
    <property type="molecule type" value="Genomic_DNA"/>
</dbReference>
<evidence type="ECO:0000256" key="7">
    <source>
        <dbReference type="ARBA" id="ARBA00022691"/>
    </source>
</evidence>
<comment type="subcellular location">
    <subcellularLocation>
        <location evidence="2">Cytoplasm</location>
    </subcellularLocation>
    <subcellularLocation>
        <location evidence="1">Nucleus</location>
    </subcellularLocation>
</comment>
<evidence type="ECO:0000256" key="5">
    <source>
        <dbReference type="ARBA" id="ARBA00022603"/>
    </source>
</evidence>
<dbReference type="SUPFAM" id="SSF53335">
    <property type="entry name" value="S-adenosyl-L-methionine-dependent methyltransferases"/>
    <property type="match status" value="1"/>
</dbReference>
<organism evidence="10 11">
    <name type="scientific">Galdieria yellowstonensis</name>
    <dbReference type="NCBI Taxonomy" id="3028027"/>
    <lineage>
        <taxon>Eukaryota</taxon>
        <taxon>Rhodophyta</taxon>
        <taxon>Bangiophyceae</taxon>
        <taxon>Galdieriales</taxon>
        <taxon>Galdieriaceae</taxon>
        <taxon>Galdieria</taxon>
    </lineage>
</organism>
<dbReference type="EC" id="2.1.1.85" evidence="3"/>
<dbReference type="PANTHER" id="PTHR14614">
    <property type="entry name" value="HEPATOCELLULAR CARCINOMA-ASSOCIATED ANTIGEN"/>
    <property type="match status" value="1"/>
</dbReference>
<dbReference type="GO" id="GO:0005634">
    <property type="term" value="C:nucleus"/>
    <property type="evidence" value="ECO:0007669"/>
    <property type="project" value="UniProtKB-SubCell"/>
</dbReference>
<dbReference type="Proteomes" id="UP001300502">
    <property type="component" value="Unassembled WGS sequence"/>
</dbReference>
<dbReference type="AlphaFoldDB" id="A0AAV9IN62"/>
<dbReference type="Pfam" id="PF10294">
    <property type="entry name" value="Methyltransf_16"/>
    <property type="match status" value="1"/>
</dbReference>
<keyword evidence="8" id="KW-0539">Nucleus</keyword>
<dbReference type="GO" id="GO:0032259">
    <property type="term" value="P:methylation"/>
    <property type="evidence" value="ECO:0007669"/>
    <property type="project" value="UniProtKB-KW"/>
</dbReference>
<comment type="similarity">
    <text evidence="9">Belongs to the methyltransferase superfamily. METTL18 family.</text>
</comment>
<dbReference type="PANTHER" id="PTHR14614:SF39">
    <property type="entry name" value="HISTIDINE PROTEIN METHYLTRANSFERASE 1 HOMOLOG"/>
    <property type="match status" value="1"/>
</dbReference>
<keyword evidence="6" id="KW-0808">Transferase</keyword>
<reference evidence="10 11" key="1">
    <citation type="submission" date="2022-07" db="EMBL/GenBank/DDBJ databases">
        <title>Genome-wide signatures of adaptation to extreme environments.</title>
        <authorList>
            <person name="Cho C.H."/>
            <person name="Yoon H.S."/>
        </authorList>
    </citation>
    <scope>NUCLEOTIDE SEQUENCE [LARGE SCALE GENOMIC DNA]</scope>
    <source>
        <strain evidence="10 11">108.79 E11</strain>
    </source>
</reference>
<gene>
    <name evidence="10" type="ORF">GAYE_SCF64G6745</name>
</gene>
<keyword evidence="5" id="KW-0489">Methyltransferase</keyword>
<keyword evidence="11" id="KW-1185">Reference proteome</keyword>
<protein>
    <recommendedName>
        <fullName evidence="3">protein-histidine N-methyltransferase</fullName>
        <ecNumber evidence="3">2.1.1.85</ecNumber>
    </recommendedName>
</protein>
<dbReference type="Gene3D" id="3.40.50.150">
    <property type="entry name" value="Vaccinia Virus protein VP39"/>
    <property type="match status" value="1"/>
</dbReference>
<evidence type="ECO:0000256" key="6">
    <source>
        <dbReference type="ARBA" id="ARBA00022679"/>
    </source>
</evidence>
<proteinExistence type="inferred from homology"/>
<dbReference type="InterPro" id="IPR019410">
    <property type="entry name" value="Methyltransf_16"/>
</dbReference>
<evidence type="ECO:0000256" key="3">
    <source>
        <dbReference type="ARBA" id="ARBA00012533"/>
    </source>
</evidence>
<name>A0AAV9IN62_9RHOD</name>